<evidence type="ECO:0000256" key="5">
    <source>
        <dbReference type="ARBA" id="ARBA00023136"/>
    </source>
</evidence>
<feature type="transmembrane region" description="Helical" evidence="6">
    <location>
        <begin position="39"/>
        <end position="64"/>
    </location>
</feature>
<proteinExistence type="predicted"/>
<name>A0A5R9A8D0_9MICC</name>
<feature type="transmembrane region" description="Helical" evidence="6">
    <location>
        <begin position="156"/>
        <end position="177"/>
    </location>
</feature>
<comment type="subcellular location">
    <subcellularLocation>
        <location evidence="1">Cell membrane</location>
        <topology evidence="1">Multi-pass membrane protein</topology>
    </subcellularLocation>
</comment>
<protein>
    <submittedName>
        <fullName evidence="7">LysE family translocator</fullName>
    </submittedName>
</protein>
<dbReference type="AlphaFoldDB" id="A0A5R9A8D0"/>
<keyword evidence="4 6" id="KW-1133">Transmembrane helix</keyword>
<keyword evidence="5 6" id="KW-0472">Membrane</keyword>
<dbReference type="GO" id="GO:0005886">
    <property type="term" value="C:plasma membrane"/>
    <property type="evidence" value="ECO:0007669"/>
    <property type="project" value="UniProtKB-SubCell"/>
</dbReference>
<feature type="transmembrane region" description="Helical" evidence="6">
    <location>
        <begin position="189"/>
        <end position="210"/>
    </location>
</feature>
<accession>A0A5R9A8D0</accession>
<feature type="transmembrane region" description="Helical" evidence="6">
    <location>
        <begin position="70"/>
        <end position="90"/>
    </location>
</feature>
<keyword evidence="3 6" id="KW-0812">Transmembrane</keyword>
<evidence type="ECO:0000256" key="3">
    <source>
        <dbReference type="ARBA" id="ARBA00022692"/>
    </source>
</evidence>
<dbReference type="OrthoDB" id="9784202at2"/>
<gene>
    <name evidence="7" type="ORF">FEF27_08710</name>
</gene>
<feature type="transmembrane region" description="Helical" evidence="6">
    <location>
        <begin position="123"/>
        <end position="144"/>
    </location>
</feature>
<dbReference type="EMBL" id="VAWA01000010">
    <property type="protein sequence ID" value="TLP74424.1"/>
    <property type="molecule type" value="Genomic_DNA"/>
</dbReference>
<sequence>MIVEWHIFLALVLVSYISPGPDTVMILRASARGARVGLAAAAGALAGLSVHMIISAVGLSALLVAAPASLTVLSVGGAIYLAYLGVRAILASRKIRRQPADLTETATTPGRSAAARSAFQRTLLTNLMNPKVILFFVAVLPQFIDEASAWPVWLQLGILGAADVLVGVFYLPAFVLFGARVFRSIGNRGLANLEIGVGLLLLVFACALVIDAVSG</sequence>
<evidence type="ECO:0000313" key="8">
    <source>
        <dbReference type="Proteomes" id="UP000306544"/>
    </source>
</evidence>
<feature type="transmembrane region" description="Helical" evidence="6">
    <location>
        <begin position="6"/>
        <end position="27"/>
    </location>
</feature>
<evidence type="ECO:0000256" key="4">
    <source>
        <dbReference type="ARBA" id="ARBA00022989"/>
    </source>
</evidence>
<dbReference type="RefSeq" id="WP_138170474.1">
    <property type="nucleotide sequence ID" value="NZ_VAWA01000010.1"/>
</dbReference>
<evidence type="ECO:0000256" key="1">
    <source>
        <dbReference type="ARBA" id="ARBA00004651"/>
    </source>
</evidence>
<dbReference type="GO" id="GO:0015171">
    <property type="term" value="F:amino acid transmembrane transporter activity"/>
    <property type="evidence" value="ECO:0007669"/>
    <property type="project" value="TreeGrafter"/>
</dbReference>
<keyword evidence="2" id="KW-1003">Cell membrane</keyword>
<reference evidence="7 8" key="1">
    <citation type="submission" date="2019-05" db="EMBL/GenBank/DDBJ databases">
        <title>Nesterenkonia sp. GY239, isolated from the Southern Atlantic Ocean.</title>
        <authorList>
            <person name="Zhang G."/>
        </authorList>
    </citation>
    <scope>NUCLEOTIDE SEQUENCE [LARGE SCALE GENOMIC DNA]</scope>
    <source>
        <strain evidence="7 8">GY239</strain>
    </source>
</reference>
<dbReference type="Proteomes" id="UP000306544">
    <property type="component" value="Unassembled WGS sequence"/>
</dbReference>
<dbReference type="PANTHER" id="PTHR30086:SF20">
    <property type="entry name" value="ARGININE EXPORTER PROTEIN ARGO-RELATED"/>
    <property type="match status" value="1"/>
</dbReference>
<organism evidence="7 8">
    <name type="scientific">Nesterenkonia sphaerica</name>
    <dbReference type="NCBI Taxonomy" id="1804988"/>
    <lineage>
        <taxon>Bacteria</taxon>
        <taxon>Bacillati</taxon>
        <taxon>Actinomycetota</taxon>
        <taxon>Actinomycetes</taxon>
        <taxon>Micrococcales</taxon>
        <taxon>Micrococcaceae</taxon>
        <taxon>Nesterenkonia</taxon>
    </lineage>
</organism>
<comment type="caution">
    <text evidence="7">The sequence shown here is derived from an EMBL/GenBank/DDBJ whole genome shotgun (WGS) entry which is preliminary data.</text>
</comment>
<dbReference type="InterPro" id="IPR001123">
    <property type="entry name" value="LeuE-type"/>
</dbReference>
<dbReference type="PIRSF" id="PIRSF006324">
    <property type="entry name" value="LeuE"/>
    <property type="match status" value="1"/>
</dbReference>
<evidence type="ECO:0000313" key="7">
    <source>
        <dbReference type="EMBL" id="TLP74424.1"/>
    </source>
</evidence>
<dbReference type="PANTHER" id="PTHR30086">
    <property type="entry name" value="ARGININE EXPORTER PROTEIN ARGO"/>
    <property type="match status" value="1"/>
</dbReference>
<evidence type="ECO:0000256" key="6">
    <source>
        <dbReference type="SAM" id="Phobius"/>
    </source>
</evidence>
<dbReference type="Pfam" id="PF01810">
    <property type="entry name" value="LysE"/>
    <property type="match status" value="1"/>
</dbReference>
<keyword evidence="8" id="KW-1185">Reference proteome</keyword>
<evidence type="ECO:0000256" key="2">
    <source>
        <dbReference type="ARBA" id="ARBA00022475"/>
    </source>
</evidence>